<dbReference type="AlphaFoldDB" id="A0A1Y4N6A6"/>
<dbReference type="InterPro" id="IPR036397">
    <property type="entry name" value="RNaseH_sf"/>
</dbReference>
<organism evidence="2 3">
    <name type="scientific">Anaerotruncus colihominis</name>
    <dbReference type="NCBI Taxonomy" id="169435"/>
    <lineage>
        <taxon>Bacteria</taxon>
        <taxon>Bacillati</taxon>
        <taxon>Bacillota</taxon>
        <taxon>Clostridia</taxon>
        <taxon>Eubacteriales</taxon>
        <taxon>Oscillospiraceae</taxon>
        <taxon>Anaerotruncus</taxon>
    </lineage>
</organism>
<evidence type="ECO:0000313" key="3">
    <source>
        <dbReference type="Proteomes" id="UP000196386"/>
    </source>
</evidence>
<gene>
    <name evidence="2" type="ORF">B5F11_04115</name>
</gene>
<dbReference type="InterPro" id="IPR013520">
    <property type="entry name" value="Ribonucl_H"/>
</dbReference>
<feature type="domain" description="Exonuclease" evidence="1">
    <location>
        <begin position="4"/>
        <end position="197"/>
    </location>
</feature>
<dbReference type="CDD" id="cd06127">
    <property type="entry name" value="DEDDh"/>
    <property type="match status" value="1"/>
</dbReference>
<dbReference type="SUPFAM" id="SSF53098">
    <property type="entry name" value="Ribonuclease H-like"/>
    <property type="match status" value="1"/>
</dbReference>
<dbReference type="Proteomes" id="UP000196386">
    <property type="component" value="Unassembled WGS sequence"/>
</dbReference>
<dbReference type="RefSeq" id="WP_087299782.1">
    <property type="nucleotide sequence ID" value="NZ_NFKP01000003.1"/>
</dbReference>
<evidence type="ECO:0000259" key="1">
    <source>
        <dbReference type="SMART" id="SM00479"/>
    </source>
</evidence>
<dbReference type="InterPro" id="IPR012337">
    <property type="entry name" value="RNaseH-like_sf"/>
</dbReference>
<dbReference type="GO" id="GO:0004527">
    <property type="term" value="F:exonuclease activity"/>
    <property type="evidence" value="ECO:0007669"/>
    <property type="project" value="UniProtKB-ARBA"/>
</dbReference>
<dbReference type="SMART" id="SM00479">
    <property type="entry name" value="EXOIII"/>
    <property type="match status" value="1"/>
</dbReference>
<proteinExistence type="predicted"/>
<sequence>MIKKYLSIDTETTSVNPHTAQMLSIGVVEFWRYGDKLSPAKCIDEKFFATPYEVPADASRVNGLTRSKLNELSGGLSLEQSKSLIESYLYSGYNLIGYNINKYDLPVINSNVMNIGWERPNFGRVIDVFELAKRRWGRELPNKKLGTVFKRVLAETGITEKQVKNAFRLYSKNANVQAHNAAWDAYMTYFIYKYLVS</sequence>
<name>A0A1Y4N6A6_9FIRM</name>
<dbReference type="GO" id="GO:0003676">
    <property type="term" value="F:nucleic acid binding"/>
    <property type="evidence" value="ECO:0007669"/>
    <property type="project" value="InterPro"/>
</dbReference>
<accession>A0A1Y4N6A6</accession>
<dbReference type="EMBL" id="NFKP01000003">
    <property type="protein sequence ID" value="OUP70635.1"/>
    <property type="molecule type" value="Genomic_DNA"/>
</dbReference>
<comment type="caution">
    <text evidence="2">The sequence shown here is derived from an EMBL/GenBank/DDBJ whole genome shotgun (WGS) entry which is preliminary data.</text>
</comment>
<dbReference type="Gene3D" id="3.30.420.10">
    <property type="entry name" value="Ribonuclease H-like superfamily/Ribonuclease H"/>
    <property type="match status" value="1"/>
</dbReference>
<evidence type="ECO:0000313" key="2">
    <source>
        <dbReference type="EMBL" id="OUP70635.1"/>
    </source>
</evidence>
<reference evidence="3" key="1">
    <citation type="submission" date="2017-04" db="EMBL/GenBank/DDBJ databases">
        <title>Function of individual gut microbiota members based on whole genome sequencing of pure cultures obtained from chicken caecum.</title>
        <authorList>
            <person name="Medvecky M."/>
            <person name="Cejkova D."/>
            <person name="Polansky O."/>
            <person name="Karasova D."/>
            <person name="Kubasova T."/>
            <person name="Cizek A."/>
            <person name="Rychlik I."/>
        </authorList>
    </citation>
    <scope>NUCLEOTIDE SEQUENCE [LARGE SCALE GENOMIC DNA]</scope>
    <source>
        <strain evidence="3">An175</strain>
    </source>
</reference>
<protein>
    <recommendedName>
        <fullName evidence="1">Exonuclease domain-containing protein</fullName>
    </recommendedName>
</protein>